<dbReference type="AlphaFoldDB" id="A0A090QR79"/>
<dbReference type="EMBL" id="BBMN01000008">
    <property type="protein sequence ID" value="GAL05685.1"/>
    <property type="molecule type" value="Genomic_DNA"/>
</dbReference>
<accession>A0A090QR79</accession>
<gene>
    <name evidence="1" type="ORF">JCM19237_4758</name>
</gene>
<reference evidence="1 2" key="1">
    <citation type="journal article" date="2014" name="Genome Announc.">
        <title>Draft Genome Sequences of Two Vibrionaceae Species, Vibrio ponticus C121 and Photobacterium aphoticum C119, Isolated as Coral Reef Microbiota.</title>
        <authorList>
            <person name="Al-saari N."/>
            <person name="Meirelles P.M."/>
            <person name="Mino S."/>
            <person name="Suda W."/>
            <person name="Oshima K."/>
            <person name="Hattori M."/>
            <person name="Ohkuma M."/>
            <person name="Thompson F.L."/>
            <person name="Gomez-Gil B."/>
            <person name="Sawabe T."/>
            <person name="Sawabe T."/>
        </authorList>
    </citation>
    <scope>NUCLEOTIDE SEQUENCE [LARGE SCALE GENOMIC DNA]</scope>
    <source>
        <strain evidence="1 2">JCM 19237</strain>
    </source>
</reference>
<organism evidence="1 2">
    <name type="scientific">Photobacterium aphoticum</name>
    <dbReference type="NCBI Taxonomy" id="754436"/>
    <lineage>
        <taxon>Bacteria</taxon>
        <taxon>Pseudomonadati</taxon>
        <taxon>Pseudomonadota</taxon>
        <taxon>Gammaproteobacteria</taxon>
        <taxon>Vibrionales</taxon>
        <taxon>Vibrionaceae</taxon>
        <taxon>Photobacterium</taxon>
    </lineage>
</organism>
<protein>
    <submittedName>
        <fullName evidence="1">Uncharacterized protein</fullName>
    </submittedName>
</protein>
<evidence type="ECO:0000313" key="1">
    <source>
        <dbReference type="EMBL" id="GAL05685.1"/>
    </source>
</evidence>
<dbReference type="Proteomes" id="UP000029227">
    <property type="component" value="Unassembled WGS sequence"/>
</dbReference>
<comment type="caution">
    <text evidence="1">The sequence shown here is derived from an EMBL/GenBank/DDBJ whole genome shotgun (WGS) entry which is preliminary data.</text>
</comment>
<dbReference type="STRING" id="754436.JCM19237_4758"/>
<sequence>MATHDTSLLSTYDYRRLDLYQGQLRRSPVARNKTGFFACIGNNVSKHLPI</sequence>
<proteinExistence type="predicted"/>
<name>A0A090QR79_9GAMM</name>
<evidence type="ECO:0000313" key="2">
    <source>
        <dbReference type="Proteomes" id="UP000029227"/>
    </source>
</evidence>